<organism evidence="1 2">
    <name type="scientific">Araneus ventricosus</name>
    <name type="common">Orbweaver spider</name>
    <name type="synonym">Epeira ventricosa</name>
    <dbReference type="NCBI Taxonomy" id="182803"/>
    <lineage>
        <taxon>Eukaryota</taxon>
        <taxon>Metazoa</taxon>
        <taxon>Ecdysozoa</taxon>
        <taxon>Arthropoda</taxon>
        <taxon>Chelicerata</taxon>
        <taxon>Arachnida</taxon>
        <taxon>Araneae</taxon>
        <taxon>Araneomorphae</taxon>
        <taxon>Entelegynae</taxon>
        <taxon>Araneoidea</taxon>
        <taxon>Araneidae</taxon>
        <taxon>Araneus</taxon>
    </lineage>
</organism>
<dbReference type="Proteomes" id="UP000499080">
    <property type="component" value="Unassembled WGS sequence"/>
</dbReference>
<protein>
    <submittedName>
        <fullName evidence="1">Uncharacterized protein</fullName>
    </submittedName>
</protein>
<keyword evidence="2" id="KW-1185">Reference proteome</keyword>
<sequence>MQRCIQKLIDLYASWRTLQKNSKKKRDIFRRREKEFEESLDNLFDIAQAEAFQLIKIEDKVLLLRRREPGRVGYLGGIDKKLSKKEENRGEETRKELFLASTSSAVSYVPSSDESIKEVFTSDESNDSDISCHFPENTQNQDILKSGKKNFITPKLVASLDRRQLNVRDSVYIIHAVAEALGHNAEEFIINKSSIHRIRQIKRKESAESIKVAFQNDILQILTVHWDGKLLPALNVKDAKEGYCYIIVSFGDREQLIGVPKLQNATGKEKEHAVWIELTHWCLETNVQILCSDTNASNTGRLNGACILLEQKLNREMLFFPCRHHINIKSGKEYVERHFNETEIREMLVILEKKLKKQKLRGDLKELNELCIIFLGGNTEKKFKIHPPGAMHQARWMARAIYSLKMFLFKSQLTLSVEHEKALETFHYSLQLCVCDTMQCSCNSIQTRLCFLKSYERIDETVSGAALKKFIQHLWYLSEELSVLSLFDEDVDVQLKLKIVANLDHKTLDDFVFTKSKDFFYRLHMETCFLQECPSQPGKIMSHLEVKRIIIELKAVNDSLERGVKLTLDFNGLLTVD</sequence>
<evidence type="ECO:0000313" key="2">
    <source>
        <dbReference type="Proteomes" id="UP000499080"/>
    </source>
</evidence>
<dbReference type="AlphaFoldDB" id="A0A4Y2KNB2"/>
<name>A0A4Y2KNB2_ARAVE</name>
<reference evidence="1 2" key="1">
    <citation type="journal article" date="2019" name="Sci. Rep.">
        <title>Orb-weaving spider Araneus ventricosus genome elucidates the spidroin gene catalogue.</title>
        <authorList>
            <person name="Kono N."/>
            <person name="Nakamura H."/>
            <person name="Ohtoshi R."/>
            <person name="Moran D.A.P."/>
            <person name="Shinohara A."/>
            <person name="Yoshida Y."/>
            <person name="Fujiwara M."/>
            <person name="Mori M."/>
            <person name="Tomita M."/>
            <person name="Arakawa K."/>
        </authorList>
    </citation>
    <scope>NUCLEOTIDE SEQUENCE [LARGE SCALE GENOMIC DNA]</scope>
</reference>
<comment type="caution">
    <text evidence="1">The sequence shown here is derived from an EMBL/GenBank/DDBJ whole genome shotgun (WGS) entry which is preliminary data.</text>
</comment>
<proteinExistence type="predicted"/>
<accession>A0A4Y2KNB2</accession>
<dbReference type="EMBL" id="BGPR01004834">
    <property type="protein sequence ID" value="GBN03851.1"/>
    <property type="molecule type" value="Genomic_DNA"/>
</dbReference>
<gene>
    <name evidence="1" type="ORF">AVEN_72597_1</name>
</gene>
<evidence type="ECO:0000313" key="1">
    <source>
        <dbReference type="EMBL" id="GBN03851.1"/>
    </source>
</evidence>